<accession>A0ABR4CZW5</accession>
<evidence type="ECO:0000313" key="1">
    <source>
        <dbReference type="EMBL" id="KAL2075414.1"/>
    </source>
</evidence>
<evidence type="ECO:0000313" key="2">
    <source>
        <dbReference type="Proteomes" id="UP001595075"/>
    </source>
</evidence>
<protein>
    <submittedName>
        <fullName evidence="1">Uncharacterized protein</fullName>
    </submittedName>
</protein>
<feature type="non-terminal residue" evidence="1">
    <location>
        <position position="91"/>
    </location>
</feature>
<name>A0ABR4CZW5_9HELO</name>
<organism evidence="1 2">
    <name type="scientific">Oculimacula yallundae</name>
    <dbReference type="NCBI Taxonomy" id="86028"/>
    <lineage>
        <taxon>Eukaryota</taxon>
        <taxon>Fungi</taxon>
        <taxon>Dikarya</taxon>
        <taxon>Ascomycota</taxon>
        <taxon>Pezizomycotina</taxon>
        <taxon>Leotiomycetes</taxon>
        <taxon>Helotiales</taxon>
        <taxon>Ploettnerulaceae</taxon>
        <taxon>Oculimacula</taxon>
    </lineage>
</organism>
<sequence>MPVPLFHTAFPDENSAFATHLSPSQFRAAYRTKFHLLHNPKLDLSIQSTAFTQSSVFDGLTVMISACHSRQVAGDRGSTPRQRAQLILMSS</sequence>
<proteinExistence type="predicted"/>
<keyword evidence="2" id="KW-1185">Reference proteome</keyword>
<reference evidence="1 2" key="1">
    <citation type="journal article" date="2024" name="Commun. Biol.">
        <title>Comparative genomic analysis of thermophilic fungi reveals convergent evolutionary adaptations and gene losses.</title>
        <authorList>
            <person name="Steindorff A.S."/>
            <person name="Aguilar-Pontes M.V."/>
            <person name="Robinson A.J."/>
            <person name="Andreopoulos B."/>
            <person name="LaButti K."/>
            <person name="Kuo A."/>
            <person name="Mondo S."/>
            <person name="Riley R."/>
            <person name="Otillar R."/>
            <person name="Haridas S."/>
            <person name="Lipzen A."/>
            <person name="Grimwood J."/>
            <person name="Schmutz J."/>
            <person name="Clum A."/>
            <person name="Reid I.D."/>
            <person name="Moisan M.C."/>
            <person name="Butler G."/>
            <person name="Nguyen T.T.M."/>
            <person name="Dewar K."/>
            <person name="Conant G."/>
            <person name="Drula E."/>
            <person name="Henrissat B."/>
            <person name="Hansel C."/>
            <person name="Singer S."/>
            <person name="Hutchinson M.I."/>
            <person name="de Vries R.P."/>
            <person name="Natvig D.O."/>
            <person name="Powell A.J."/>
            <person name="Tsang A."/>
            <person name="Grigoriev I.V."/>
        </authorList>
    </citation>
    <scope>NUCLEOTIDE SEQUENCE [LARGE SCALE GENOMIC DNA]</scope>
    <source>
        <strain evidence="1 2">CBS 494.80</strain>
    </source>
</reference>
<dbReference type="EMBL" id="JAZHXI010000001">
    <property type="protein sequence ID" value="KAL2075414.1"/>
    <property type="molecule type" value="Genomic_DNA"/>
</dbReference>
<comment type="caution">
    <text evidence="1">The sequence shown here is derived from an EMBL/GenBank/DDBJ whole genome shotgun (WGS) entry which is preliminary data.</text>
</comment>
<gene>
    <name evidence="1" type="ORF">VTL71DRAFT_357</name>
</gene>
<dbReference type="Proteomes" id="UP001595075">
    <property type="component" value="Unassembled WGS sequence"/>
</dbReference>